<dbReference type="Proteomes" id="UP000812013">
    <property type="component" value="Unassembled WGS sequence"/>
</dbReference>
<protein>
    <submittedName>
        <fullName evidence="2">Uncharacterized protein</fullName>
    </submittedName>
</protein>
<reference evidence="2 3" key="1">
    <citation type="submission" date="2019-12" db="EMBL/GenBank/DDBJ databases">
        <title>Genome sequence of Streptomyces bambusae.</title>
        <authorList>
            <person name="Bansal K."/>
            <person name="Choksket S."/>
            <person name="Korpole S."/>
            <person name="Patil P.B."/>
        </authorList>
    </citation>
    <scope>NUCLEOTIDE SEQUENCE [LARGE SCALE GENOMIC DNA]</scope>
    <source>
        <strain evidence="2 3">SK60</strain>
    </source>
</reference>
<keyword evidence="1" id="KW-0732">Signal</keyword>
<gene>
    <name evidence="2" type="ORF">GPJ59_09740</name>
</gene>
<organism evidence="2 3">
    <name type="scientific">Streptomyces bambusae</name>
    <dbReference type="NCBI Taxonomy" id="1550616"/>
    <lineage>
        <taxon>Bacteria</taxon>
        <taxon>Bacillati</taxon>
        <taxon>Actinomycetota</taxon>
        <taxon>Actinomycetes</taxon>
        <taxon>Kitasatosporales</taxon>
        <taxon>Streptomycetaceae</taxon>
        <taxon>Streptomyces</taxon>
    </lineage>
</organism>
<dbReference type="InterPro" id="IPR006311">
    <property type="entry name" value="TAT_signal"/>
</dbReference>
<evidence type="ECO:0000313" key="3">
    <source>
        <dbReference type="Proteomes" id="UP000812013"/>
    </source>
</evidence>
<name>A0ABS6Z331_9ACTN</name>
<dbReference type="RefSeq" id="WP_219666082.1">
    <property type="nucleotide sequence ID" value="NZ_WTFF01000047.1"/>
</dbReference>
<accession>A0ABS6Z331</accession>
<keyword evidence="3" id="KW-1185">Reference proteome</keyword>
<dbReference type="PROSITE" id="PS51318">
    <property type="entry name" value="TAT"/>
    <property type="match status" value="1"/>
</dbReference>
<evidence type="ECO:0000313" key="2">
    <source>
        <dbReference type="EMBL" id="MBW5482156.1"/>
    </source>
</evidence>
<feature type="chain" id="PRO_5045403852" evidence="1">
    <location>
        <begin position="33"/>
        <end position="120"/>
    </location>
</feature>
<evidence type="ECO:0000256" key="1">
    <source>
        <dbReference type="SAM" id="SignalP"/>
    </source>
</evidence>
<sequence length="120" mass="12361">MTRTALTRRLALLGVSGALAAGGALLPSSAFAAPAAAPAAAPVAAVQTAPAQQAHPIGNKTTVEVKTKTVEHVLRDGRVKVTTTKTVTKTTKNHHGKVVKKTVTTTVTVRIHPAPETEDE</sequence>
<comment type="caution">
    <text evidence="2">The sequence shown here is derived from an EMBL/GenBank/DDBJ whole genome shotgun (WGS) entry which is preliminary data.</text>
</comment>
<dbReference type="EMBL" id="WTFF01000047">
    <property type="protein sequence ID" value="MBW5482156.1"/>
    <property type="molecule type" value="Genomic_DNA"/>
</dbReference>
<proteinExistence type="predicted"/>
<feature type="signal peptide" evidence="1">
    <location>
        <begin position="1"/>
        <end position="32"/>
    </location>
</feature>